<comment type="caution">
    <text evidence="8">The sequence shown here is derived from an EMBL/GenBank/DDBJ whole genome shotgun (WGS) entry which is preliminary data.</text>
</comment>
<sequence length="543" mass="58895">MEVASLDDEGASVAVHYKALPKDSKLYLEKVLQDWLAWHRRSYPVEVALTTSIPVVSGALEFTPSVLPSEIVAGPLAWVDKPSRSTSPQHPKRGFNLSYEMVGDVPKYDCSSERPLDAQDAERRAAERIDSSGPTKYVAAAPRRSRPRCFNCGSYYHALRDCLLSKDADAISRARSEHQGNRGTSVSGRYFLEASAAGAEFSDLQPGVLSEELRAAMGLKPEDPPPWLFRMRQMGYPPGYRRWSNEESDDEVVIIGDDGTEQDALPIASVSHNGDSSTSETEELVAFPGLNAPIPATANPAVWFGQPAEPLVNGMIPEERGFKRSRSGGSGGGESVEHAAKRARFWEANPLGMQYAASTPLQQVSYTAYGLPSYAPYTPMYPHPPAANHPYTQQPPAQSSQQWAPANPQPLQSQPPLHGVYSLTAPPPMHPTFAPLPAAPQATPQNGAPAQGSFQQLPGGFQGGFPAAAPGAYLGGPAQTAYAYAYSAAPTQPYPYQHQYNTPVPQQQLQQPQQQQGYDNLQWAVHSMQFQSLVEKPPPPPPG</sequence>
<evidence type="ECO:0000256" key="3">
    <source>
        <dbReference type="ARBA" id="ARBA00022771"/>
    </source>
</evidence>
<protein>
    <recommendedName>
        <fullName evidence="7">PSP proline-rich domain-containing protein</fullName>
    </recommendedName>
</protein>
<keyword evidence="4" id="KW-0862">Zinc</keyword>
<evidence type="ECO:0000313" key="8">
    <source>
        <dbReference type="EMBL" id="EIE20125.1"/>
    </source>
</evidence>
<dbReference type="RefSeq" id="XP_005644669.1">
    <property type="nucleotide sequence ID" value="XM_005644612.1"/>
</dbReference>
<evidence type="ECO:0000259" key="7">
    <source>
        <dbReference type="SMART" id="SM00581"/>
    </source>
</evidence>
<dbReference type="Pfam" id="PF04046">
    <property type="entry name" value="PSP"/>
    <property type="match status" value="1"/>
</dbReference>
<dbReference type="OrthoDB" id="8026949at2759"/>
<feature type="compositionally biased region" description="Basic and acidic residues" evidence="6">
    <location>
        <begin position="112"/>
        <end position="130"/>
    </location>
</feature>
<feature type="region of interest" description="Disordered" evidence="6">
    <location>
        <begin position="496"/>
        <end position="519"/>
    </location>
</feature>
<dbReference type="STRING" id="574566.I0YP06"/>
<evidence type="ECO:0000256" key="1">
    <source>
        <dbReference type="ARBA" id="ARBA00004123"/>
    </source>
</evidence>
<dbReference type="KEGG" id="csl:COCSUDRAFT_44093"/>
<dbReference type="Proteomes" id="UP000007264">
    <property type="component" value="Unassembled WGS sequence"/>
</dbReference>
<feature type="compositionally biased region" description="Low complexity" evidence="6">
    <location>
        <begin position="431"/>
        <end position="461"/>
    </location>
</feature>
<dbReference type="InterPro" id="IPR006568">
    <property type="entry name" value="PSP_pro-rich"/>
</dbReference>
<keyword evidence="3" id="KW-0863">Zinc-finger</keyword>
<evidence type="ECO:0000256" key="2">
    <source>
        <dbReference type="ARBA" id="ARBA00022723"/>
    </source>
</evidence>
<dbReference type="GO" id="GO:0071013">
    <property type="term" value="C:catalytic step 2 spliceosome"/>
    <property type="evidence" value="ECO:0007669"/>
    <property type="project" value="TreeGrafter"/>
</dbReference>
<dbReference type="GO" id="GO:0008270">
    <property type="term" value="F:zinc ion binding"/>
    <property type="evidence" value="ECO:0007669"/>
    <property type="project" value="UniProtKB-KW"/>
</dbReference>
<dbReference type="EMBL" id="AGSI01000016">
    <property type="protein sequence ID" value="EIE20125.1"/>
    <property type="molecule type" value="Genomic_DNA"/>
</dbReference>
<keyword evidence="9" id="KW-1185">Reference proteome</keyword>
<accession>I0YP06</accession>
<organism evidence="8 9">
    <name type="scientific">Coccomyxa subellipsoidea (strain C-169)</name>
    <name type="common">Green microalga</name>
    <dbReference type="NCBI Taxonomy" id="574566"/>
    <lineage>
        <taxon>Eukaryota</taxon>
        <taxon>Viridiplantae</taxon>
        <taxon>Chlorophyta</taxon>
        <taxon>core chlorophytes</taxon>
        <taxon>Trebouxiophyceae</taxon>
        <taxon>Trebouxiophyceae incertae sedis</taxon>
        <taxon>Coccomyxaceae</taxon>
        <taxon>Coccomyxa</taxon>
        <taxon>Coccomyxa subellipsoidea</taxon>
    </lineage>
</organism>
<evidence type="ECO:0000313" key="9">
    <source>
        <dbReference type="Proteomes" id="UP000007264"/>
    </source>
</evidence>
<feature type="compositionally biased region" description="Low complexity" evidence="6">
    <location>
        <begin position="505"/>
        <end position="516"/>
    </location>
</feature>
<name>I0YP06_COCSC</name>
<dbReference type="GeneID" id="17038101"/>
<reference evidence="8 9" key="1">
    <citation type="journal article" date="2012" name="Genome Biol.">
        <title>The genome of the polar eukaryotic microalga coccomyxa subellipsoidea reveals traits of cold adaptation.</title>
        <authorList>
            <person name="Blanc G."/>
            <person name="Agarkova I."/>
            <person name="Grimwood J."/>
            <person name="Kuo A."/>
            <person name="Brueggeman A."/>
            <person name="Dunigan D."/>
            <person name="Gurnon J."/>
            <person name="Ladunga I."/>
            <person name="Lindquist E."/>
            <person name="Lucas S."/>
            <person name="Pangilinan J."/>
            <person name="Proschold T."/>
            <person name="Salamov A."/>
            <person name="Schmutz J."/>
            <person name="Weeks D."/>
            <person name="Yamada T."/>
            <person name="Claverie J.M."/>
            <person name="Grigoriev I."/>
            <person name="Van Etten J."/>
            <person name="Lomsadze A."/>
            <person name="Borodovsky M."/>
        </authorList>
    </citation>
    <scope>NUCLEOTIDE SEQUENCE [LARGE SCALE GENOMIC DNA]</scope>
    <source>
        <strain evidence="8 9">C-169</strain>
    </source>
</reference>
<comment type="subcellular location">
    <subcellularLocation>
        <location evidence="1">Nucleus</location>
    </subcellularLocation>
</comment>
<dbReference type="SMART" id="SM00581">
    <property type="entry name" value="PSP"/>
    <property type="match status" value="1"/>
</dbReference>
<proteinExistence type="predicted"/>
<dbReference type="InterPro" id="IPR052115">
    <property type="entry name" value="NEXT_complex_subunit_ZCCHC8"/>
</dbReference>
<gene>
    <name evidence="8" type="ORF">COCSUDRAFT_44093</name>
</gene>
<evidence type="ECO:0000256" key="4">
    <source>
        <dbReference type="ARBA" id="ARBA00022833"/>
    </source>
</evidence>
<dbReference type="PANTHER" id="PTHR13316:SF0">
    <property type="entry name" value="ZINC FINGER CCHC DOMAIN-CONTAINING PROTEIN 8"/>
    <property type="match status" value="1"/>
</dbReference>
<evidence type="ECO:0000256" key="6">
    <source>
        <dbReference type="SAM" id="MobiDB-lite"/>
    </source>
</evidence>
<feature type="compositionally biased region" description="Low complexity" evidence="6">
    <location>
        <begin position="394"/>
        <end position="410"/>
    </location>
</feature>
<dbReference type="PANTHER" id="PTHR13316">
    <property type="entry name" value="ZINC FINGER, CCHC DOMAIN CONTAINING 8"/>
    <property type="match status" value="1"/>
</dbReference>
<evidence type="ECO:0000256" key="5">
    <source>
        <dbReference type="ARBA" id="ARBA00023242"/>
    </source>
</evidence>
<feature type="region of interest" description="Disordered" evidence="6">
    <location>
        <begin position="385"/>
        <end position="461"/>
    </location>
</feature>
<dbReference type="GO" id="GO:0003723">
    <property type="term" value="F:RNA binding"/>
    <property type="evidence" value="ECO:0007669"/>
    <property type="project" value="TreeGrafter"/>
</dbReference>
<keyword evidence="5" id="KW-0539">Nucleus</keyword>
<dbReference type="AlphaFoldDB" id="I0YP06"/>
<feature type="domain" description="PSP proline-rich" evidence="7">
    <location>
        <begin position="201"/>
        <end position="254"/>
    </location>
</feature>
<feature type="region of interest" description="Disordered" evidence="6">
    <location>
        <begin position="112"/>
        <end position="138"/>
    </location>
</feature>
<keyword evidence="2" id="KW-0479">Metal-binding</keyword>
<dbReference type="eggNOG" id="KOG2673">
    <property type="taxonomic scope" value="Eukaryota"/>
</dbReference>